<accession>A0A1E3BE53</accession>
<dbReference type="Proteomes" id="UP000094569">
    <property type="component" value="Unassembled WGS sequence"/>
</dbReference>
<gene>
    <name evidence="1" type="ORF">SI65_05836</name>
</gene>
<keyword evidence="2" id="KW-1185">Reference proteome</keyword>
<dbReference type="AlphaFoldDB" id="A0A1E3BE53"/>
<dbReference type="EMBL" id="JXNT01000005">
    <property type="protein sequence ID" value="ODM19219.1"/>
    <property type="molecule type" value="Genomic_DNA"/>
</dbReference>
<evidence type="ECO:0000313" key="1">
    <source>
        <dbReference type="EMBL" id="ODM19219.1"/>
    </source>
</evidence>
<name>A0A1E3BE53_ASPCR</name>
<sequence>MAAGLDDTLYPALEEQPNKPTASNIIVQRLKALLACTAHINVRQRTEYLKSYYPVDDDDL</sequence>
<protein>
    <submittedName>
        <fullName evidence="1">Uncharacterized protein</fullName>
    </submittedName>
</protein>
<evidence type="ECO:0000313" key="2">
    <source>
        <dbReference type="Proteomes" id="UP000094569"/>
    </source>
</evidence>
<dbReference type="VEuPathDB" id="FungiDB:SI65_05836"/>
<organism evidence="1 2">
    <name type="scientific">Aspergillus cristatus</name>
    <name type="common">Chinese Fuzhuan brick tea-fermentation fungus</name>
    <name type="synonym">Eurotium cristatum</name>
    <dbReference type="NCBI Taxonomy" id="573508"/>
    <lineage>
        <taxon>Eukaryota</taxon>
        <taxon>Fungi</taxon>
        <taxon>Dikarya</taxon>
        <taxon>Ascomycota</taxon>
        <taxon>Pezizomycotina</taxon>
        <taxon>Eurotiomycetes</taxon>
        <taxon>Eurotiomycetidae</taxon>
        <taxon>Eurotiales</taxon>
        <taxon>Aspergillaceae</taxon>
        <taxon>Aspergillus</taxon>
        <taxon>Aspergillus subgen. Aspergillus</taxon>
    </lineage>
</organism>
<reference evidence="1 2" key="1">
    <citation type="journal article" date="2016" name="BMC Genomics">
        <title>Comparative genomic and transcriptomic analyses of the Fuzhuan brick tea-fermentation fungus Aspergillus cristatus.</title>
        <authorList>
            <person name="Ge Y."/>
            <person name="Wang Y."/>
            <person name="Liu Y."/>
            <person name="Tan Y."/>
            <person name="Ren X."/>
            <person name="Zhang X."/>
            <person name="Hyde K.D."/>
            <person name="Liu Y."/>
            <person name="Liu Z."/>
        </authorList>
    </citation>
    <scope>NUCLEOTIDE SEQUENCE [LARGE SCALE GENOMIC DNA]</scope>
    <source>
        <strain evidence="1 2">GZAAS20.1005</strain>
    </source>
</reference>
<proteinExistence type="predicted"/>
<comment type="caution">
    <text evidence="1">The sequence shown here is derived from an EMBL/GenBank/DDBJ whole genome shotgun (WGS) entry which is preliminary data.</text>
</comment>